<protein>
    <submittedName>
        <fullName evidence="2">Uncharacterized protein</fullName>
    </submittedName>
</protein>
<gene>
    <name evidence="2" type="ORF">BOTBODRAFT_521922</name>
</gene>
<dbReference type="Proteomes" id="UP000027195">
    <property type="component" value="Unassembled WGS sequence"/>
</dbReference>
<feature type="compositionally biased region" description="Polar residues" evidence="1">
    <location>
        <begin position="81"/>
        <end position="93"/>
    </location>
</feature>
<evidence type="ECO:0000313" key="3">
    <source>
        <dbReference type="Proteomes" id="UP000027195"/>
    </source>
</evidence>
<dbReference type="EMBL" id="KL198076">
    <property type="protein sequence ID" value="KDQ09607.1"/>
    <property type="molecule type" value="Genomic_DNA"/>
</dbReference>
<sequence>MWPQVRGKCLALIIDYFHVDKPINLEICTLVCRGWIAPSRSHRLHNIRVHQRDIHVHFATRSPLSTTRACSRYRGSREQLSHNNPAHNKNTEVARSPDGWGTTATVLLQLENLSPDSFHFGSSSIR</sequence>
<keyword evidence="3" id="KW-1185">Reference proteome</keyword>
<dbReference type="HOGENOM" id="CLU_1981297_0_0_1"/>
<dbReference type="InParanoid" id="A0A067MCI9"/>
<accession>A0A067MCI9</accession>
<organism evidence="2 3">
    <name type="scientific">Botryobasidium botryosum (strain FD-172 SS1)</name>
    <dbReference type="NCBI Taxonomy" id="930990"/>
    <lineage>
        <taxon>Eukaryota</taxon>
        <taxon>Fungi</taxon>
        <taxon>Dikarya</taxon>
        <taxon>Basidiomycota</taxon>
        <taxon>Agaricomycotina</taxon>
        <taxon>Agaricomycetes</taxon>
        <taxon>Cantharellales</taxon>
        <taxon>Botryobasidiaceae</taxon>
        <taxon>Botryobasidium</taxon>
    </lineage>
</organism>
<dbReference type="OrthoDB" id="2729743at2759"/>
<name>A0A067MCI9_BOTB1</name>
<evidence type="ECO:0000256" key="1">
    <source>
        <dbReference type="SAM" id="MobiDB-lite"/>
    </source>
</evidence>
<evidence type="ECO:0000313" key="2">
    <source>
        <dbReference type="EMBL" id="KDQ09607.1"/>
    </source>
</evidence>
<feature type="region of interest" description="Disordered" evidence="1">
    <location>
        <begin position="75"/>
        <end position="98"/>
    </location>
</feature>
<reference evidence="3" key="1">
    <citation type="journal article" date="2014" name="Proc. Natl. Acad. Sci. U.S.A.">
        <title>Extensive sampling of basidiomycete genomes demonstrates inadequacy of the white-rot/brown-rot paradigm for wood decay fungi.</title>
        <authorList>
            <person name="Riley R."/>
            <person name="Salamov A.A."/>
            <person name="Brown D.W."/>
            <person name="Nagy L.G."/>
            <person name="Floudas D."/>
            <person name="Held B.W."/>
            <person name="Levasseur A."/>
            <person name="Lombard V."/>
            <person name="Morin E."/>
            <person name="Otillar R."/>
            <person name="Lindquist E.A."/>
            <person name="Sun H."/>
            <person name="LaButti K.M."/>
            <person name="Schmutz J."/>
            <person name="Jabbour D."/>
            <person name="Luo H."/>
            <person name="Baker S.E."/>
            <person name="Pisabarro A.G."/>
            <person name="Walton J.D."/>
            <person name="Blanchette R.A."/>
            <person name="Henrissat B."/>
            <person name="Martin F."/>
            <person name="Cullen D."/>
            <person name="Hibbett D.S."/>
            <person name="Grigoriev I.V."/>
        </authorList>
    </citation>
    <scope>NUCLEOTIDE SEQUENCE [LARGE SCALE GENOMIC DNA]</scope>
    <source>
        <strain evidence="3">FD-172 SS1</strain>
    </source>
</reference>
<dbReference type="AlphaFoldDB" id="A0A067MCI9"/>
<proteinExistence type="predicted"/>